<protein>
    <submittedName>
        <fullName evidence="2">Uncharacterized protein</fullName>
    </submittedName>
</protein>
<proteinExistence type="predicted"/>
<feature type="transmembrane region" description="Helical" evidence="1">
    <location>
        <begin position="40"/>
        <end position="66"/>
    </location>
</feature>
<reference evidence="2 3" key="1">
    <citation type="submission" date="2019-03" db="EMBL/GenBank/DDBJ databases">
        <title>Genomic Encyclopedia of Type Strains, Phase III (KMG-III): the genomes of soil and plant-associated and newly described type strains.</title>
        <authorList>
            <person name="Whitman W."/>
        </authorList>
    </citation>
    <scope>NUCLEOTIDE SEQUENCE [LARGE SCALE GENOMIC DNA]</scope>
    <source>
        <strain evidence="2 3">CECT 7972</strain>
    </source>
</reference>
<dbReference type="EMBL" id="SNZK01000022">
    <property type="protein sequence ID" value="TDR50397.1"/>
    <property type="molecule type" value="Genomic_DNA"/>
</dbReference>
<comment type="caution">
    <text evidence="2">The sequence shown here is derived from an EMBL/GenBank/DDBJ whole genome shotgun (WGS) entry which is preliminary data.</text>
</comment>
<gene>
    <name evidence="2" type="ORF">DFP96_1224</name>
</gene>
<keyword evidence="1" id="KW-0472">Membrane</keyword>
<accession>A0A4R6ZE07</accession>
<evidence type="ECO:0000313" key="2">
    <source>
        <dbReference type="EMBL" id="TDR50397.1"/>
    </source>
</evidence>
<feature type="transmembrane region" description="Helical" evidence="1">
    <location>
        <begin position="12"/>
        <end position="28"/>
    </location>
</feature>
<dbReference type="AlphaFoldDB" id="A0A4R6ZE07"/>
<dbReference type="Proteomes" id="UP000295558">
    <property type="component" value="Unassembled WGS sequence"/>
</dbReference>
<organism evidence="2 3">
    <name type="scientific">Listeria rocourtiae</name>
    <dbReference type="NCBI Taxonomy" id="647910"/>
    <lineage>
        <taxon>Bacteria</taxon>
        <taxon>Bacillati</taxon>
        <taxon>Bacillota</taxon>
        <taxon>Bacilli</taxon>
        <taxon>Bacillales</taxon>
        <taxon>Listeriaceae</taxon>
        <taxon>Listeria</taxon>
    </lineage>
</organism>
<keyword evidence="3" id="KW-1185">Reference proteome</keyword>
<keyword evidence="1" id="KW-0812">Transmembrane</keyword>
<sequence length="78" mass="9304">MIGFREKGSGKFLCYIVNLSWILFDTYNTKRGKMRMWGSLLGALFDLAVTAIILAGQFVYWLILFIKYQIWRPYRDER</sequence>
<name>A0A4R6ZE07_9LIST</name>
<evidence type="ECO:0000256" key="1">
    <source>
        <dbReference type="SAM" id="Phobius"/>
    </source>
</evidence>
<evidence type="ECO:0000313" key="3">
    <source>
        <dbReference type="Proteomes" id="UP000295558"/>
    </source>
</evidence>
<keyword evidence="1" id="KW-1133">Transmembrane helix</keyword>